<name>A0A6J8F329_MYTCO</name>
<evidence type="ECO:0008006" key="3">
    <source>
        <dbReference type="Google" id="ProtNLM"/>
    </source>
</evidence>
<dbReference type="Proteomes" id="UP000507470">
    <property type="component" value="Unassembled WGS sequence"/>
</dbReference>
<gene>
    <name evidence="1" type="ORF">MCOR_57892</name>
</gene>
<keyword evidence="2" id="KW-1185">Reference proteome</keyword>
<evidence type="ECO:0000313" key="2">
    <source>
        <dbReference type="Proteomes" id="UP000507470"/>
    </source>
</evidence>
<accession>A0A6J8F329</accession>
<reference evidence="1 2" key="1">
    <citation type="submission" date="2020-06" db="EMBL/GenBank/DDBJ databases">
        <authorList>
            <person name="Li R."/>
            <person name="Bekaert M."/>
        </authorList>
    </citation>
    <scope>NUCLEOTIDE SEQUENCE [LARGE SCALE GENOMIC DNA]</scope>
    <source>
        <strain evidence="2">wild</strain>
    </source>
</reference>
<dbReference type="OrthoDB" id="6147354at2759"/>
<evidence type="ECO:0000313" key="1">
    <source>
        <dbReference type="EMBL" id="CAC5426156.1"/>
    </source>
</evidence>
<protein>
    <recommendedName>
        <fullName evidence="3">Mab-21-like HhH/H2TH-like domain-containing protein</fullName>
    </recommendedName>
</protein>
<sequence>MMNAVRDNVQYEDGYVCITSGSFGEGLEMKGSDIDIMYVCKAIEVHENMSSVVKDNYKTYCSINMEDTKPGFTYLSFEFTNAKDVLPICVDVRGKLCLSNVIFKQLFAYGVLADDHGPCLSDNNGIMDVCYCLHSESWITSANQWITRSNYSWPSAEITQLELSPILTNPLIAFKCSFQKVVKSRNLFIMLKLIDMISRGNLRTRYVRIVHYLLRFQSTRIRLVHLYLLSLVCEGISQDIPLNSRYGNKYQYKQYNTCLNYLPQNIHHDSVSGWLLLASFFYRTQHYIPALDVTLYALSKCTFEKLCLGKAISGIQFELLSLQTIRKKGIINLIKLLGVKLSFLADSSFLIPTELQMKEESGVYIIPAVVYAHFIRVLCHYYLNNVRQCQESIRDLQLTIAHNYLIPNIDAARA</sequence>
<dbReference type="AlphaFoldDB" id="A0A6J8F329"/>
<proteinExistence type="predicted"/>
<dbReference type="EMBL" id="CACVKT020010403">
    <property type="protein sequence ID" value="CAC5426156.1"/>
    <property type="molecule type" value="Genomic_DNA"/>
</dbReference>
<organism evidence="1 2">
    <name type="scientific">Mytilus coruscus</name>
    <name type="common">Sea mussel</name>
    <dbReference type="NCBI Taxonomy" id="42192"/>
    <lineage>
        <taxon>Eukaryota</taxon>
        <taxon>Metazoa</taxon>
        <taxon>Spiralia</taxon>
        <taxon>Lophotrochozoa</taxon>
        <taxon>Mollusca</taxon>
        <taxon>Bivalvia</taxon>
        <taxon>Autobranchia</taxon>
        <taxon>Pteriomorphia</taxon>
        <taxon>Mytilida</taxon>
        <taxon>Mytiloidea</taxon>
        <taxon>Mytilidae</taxon>
        <taxon>Mytilinae</taxon>
        <taxon>Mytilus</taxon>
    </lineage>
</organism>